<sequence>MHLASDYENIGLGLGPRLRSLSRTSIHQSSLKSDLLPSLHIERPEYNPIIPNRLSPPQPSTNSLDKYLASLPTGGWSQLPSPSTSRPSSQRGISRSRSSPYKASRFAR</sequence>
<name>A0ABP1RPY3_9HEXA</name>
<proteinExistence type="predicted"/>
<comment type="caution">
    <text evidence="2">The sequence shown here is derived from an EMBL/GenBank/DDBJ whole genome shotgun (WGS) entry which is preliminary data.</text>
</comment>
<evidence type="ECO:0000313" key="2">
    <source>
        <dbReference type="EMBL" id="CAL8132598.1"/>
    </source>
</evidence>
<keyword evidence="3" id="KW-1185">Reference proteome</keyword>
<evidence type="ECO:0000313" key="3">
    <source>
        <dbReference type="Proteomes" id="UP001642540"/>
    </source>
</evidence>
<protein>
    <submittedName>
        <fullName evidence="2">Uncharacterized protein</fullName>
    </submittedName>
</protein>
<feature type="region of interest" description="Disordered" evidence="1">
    <location>
        <begin position="47"/>
        <end position="108"/>
    </location>
</feature>
<evidence type="ECO:0000256" key="1">
    <source>
        <dbReference type="SAM" id="MobiDB-lite"/>
    </source>
</evidence>
<gene>
    <name evidence="2" type="ORF">ODALV1_LOCUS24670</name>
</gene>
<reference evidence="2 3" key="1">
    <citation type="submission" date="2024-08" db="EMBL/GenBank/DDBJ databases">
        <authorList>
            <person name="Cucini C."/>
            <person name="Frati F."/>
        </authorList>
    </citation>
    <scope>NUCLEOTIDE SEQUENCE [LARGE SCALE GENOMIC DNA]</scope>
</reference>
<feature type="compositionally biased region" description="Low complexity" evidence="1">
    <location>
        <begin position="77"/>
        <end position="99"/>
    </location>
</feature>
<dbReference type="Proteomes" id="UP001642540">
    <property type="component" value="Unassembled WGS sequence"/>
</dbReference>
<accession>A0ABP1RPY3</accession>
<organism evidence="2 3">
    <name type="scientific">Orchesella dallaii</name>
    <dbReference type="NCBI Taxonomy" id="48710"/>
    <lineage>
        <taxon>Eukaryota</taxon>
        <taxon>Metazoa</taxon>
        <taxon>Ecdysozoa</taxon>
        <taxon>Arthropoda</taxon>
        <taxon>Hexapoda</taxon>
        <taxon>Collembola</taxon>
        <taxon>Entomobryomorpha</taxon>
        <taxon>Entomobryoidea</taxon>
        <taxon>Orchesellidae</taxon>
        <taxon>Orchesellinae</taxon>
        <taxon>Orchesella</taxon>
    </lineage>
</organism>
<dbReference type="EMBL" id="CAXLJM020000093">
    <property type="protein sequence ID" value="CAL8132598.1"/>
    <property type="molecule type" value="Genomic_DNA"/>
</dbReference>